<dbReference type="Gene3D" id="1.10.10.10">
    <property type="entry name" value="Winged helix-like DNA-binding domain superfamily/Winged helix DNA-binding domain"/>
    <property type="match status" value="1"/>
</dbReference>
<dbReference type="RefSeq" id="WP_081814488.1">
    <property type="nucleotide sequence ID" value="NZ_ARYJ01000002.1"/>
</dbReference>
<evidence type="ECO:0000256" key="1">
    <source>
        <dbReference type="SAM" id="Phobius"/>
    </source>
</evidence>
<dbReference type="GO" id="GO:0003677">
    <property type="term" value="F:DNA binding"/>
    <property type="evidence" value="ECO:0007669"/>
    <property type="project" value="InterPro"/>
</dbReference>
<proteinExistence type="predicted"/>
<keyword evidence="4" id="KW-1185">Reference proteome</keyword>
<name>A0A059FHM4_9PROT</name>
<gene>
    <name evidence="3" type="ORF">HJA_02916</name>
</gene>
<reference evidence="3 4" key="1">
    <citation type="journal article" date="2014" name="Antonie Van Leeuwenhoek">
        <title>Hyphomonas beringensis sp. nov. and Hyphomonas chukchiensis sp. nov., isolated from surface seawater of the Bering Sea and Chukchi Sea.</title>
        <authorList>
            <person name="Li C."/>
            <person name="Lai Q."/>
            <person name="Li G."/>
            <person name="Dong C."/>
            <person name="Wang J."/>
            <person name="Liao Y."/>
            <person name="Shao Z."/>
        </authorList>
    </citation>
    <scope>NUCLEOTIDE SEQUENCE [LARGE SCALE GENOMIC DNA]</scope>
    <source>
        <strain evidence="3 4">VP2</strain>
    </source>
</reference>
<keyword evidence="1" id="KW-0472">Membrane</keyword>
<dbReference type="EMBL" id="ARYJ01000002">
    <property type="protein sequence ID" value="KCZ90144.1"/>
    <property type="molecule type" value="Genomic_DNA"/>
</dbReference>
<feature type="transmembrane region" description="Helical" evidence="1">
    <location>
        <begin position="57"/>
        <end position="79"/>
    </location>
</feature>
<dbReference type="STRING" id="1280952.HJA_02916"/>
<evidence type="ECO:0000313" key="3">
    <source>
        <dbReference type="EMBL" id="KCZ90144.1"/>
    </source>
</evidence>
<dbReference type="GO" id="GO:0006355">
    <property type="term" value="P:regulation of DNA-templated transcription"/>
    <property type="evidence" value="ECO:0007669"/>
    <property type="project" value="InterPro"/>
</dbReference>
<evidence type="ECO:0000259" key="2">
    <source>
        <dbReference type="SMART" id="SM00421"/>
    </source>
</evidence>
<protein>
    <recommendedName>
        <fullName evidence="2">HTH luxR-type domain-containing protein</fullName>
    </recommendedName>
</protein>
<dbReference type="InterPro" id="IPR000792">
    <property type="entry name" value="Tscrpt_reg_LuxR_C"/>
</dbReference>
<evidence type="ECO:0000313" key="4">
    <source>
        <dbReference type="Proteomes" id="UP000024816"/>
    </source>
</evidence>
<organism evidence="3 4">
    <name type="scientific">Hyphomonas jannaschiana VP2</name>
    <dbReference type="NCBI Taxonomy" id="1280952"/>
    <lineage>
        <taxon>Bacteria</taxon>
        <taxon>Pseudomonadati</taxon>
        <taxon>Pseudomonadota</taxon>
        <taxon>Alphaproteobacteria</taxon>
        <taxon>Hyphomonadales</taxon>
        <taxon>Hyphomonadaceae</taxon>
        <taxon>Hyphomonas</taxon>
    </lineage>
</organism>
<dbReference type="PATRIC" id="fig|1280952.3.peg.585"/>
<dbReference type="InterPro" id="IPR036388">
    <property type="entry name" value="WH-like_DNA-bd_sf"/>
</dbReference>
<dbReference type="SUPFAM" id="SSF46894">
    <property type="entry name" value="C-terminal effector domain of the bipartite response regulators"/>
    <property type="match status" value="1"/>
</dbReference>
<feature type="domain" description="HTH luxR-type" evidence="2">
    <location>
        <begin position="109"/>
        <end position="166"/>
    </location>
</feature>
<dbReference type="InterPro" id="IPR016032">
    <property type="entry name" value="Sig_transdc_resp-reg_C-effctor"/>
</dbReference>
<dbReference type="Proteomes" id="UP000024816">
    <property type="component" value="Unassembled WGS sequence"/>
</dbReference>
<dbReference type="OrthoDB" id="8277135at2"/>
<dbReference type="eggNOG" id="COG2771">
    <property type="taxonomic scope" value="Bacteria"/>
</dbReference>
<feature type="transmembrane region" description="Helical" evidence="1">
    <location>
        <begin position="20"/>
        <end position="37"/>
    </location>
</feature>
<comment type="caution">
    <text evidence="3">The sequence shown here is derived from an EMBL/GenBank/DDBJ whole genome shotgun (WGS) entry which is preliminary data.</text>
</comment>
<dbReference type="SMART" id="SM00421">
    <property type="entry name" value="HTH_LUXR"/>
    <property type="match status" value="1"/>
</dbReference>
<keyword evidence="1" id="KW-0812">Transmembrane</keyword>
<sequence length="184" mass="19788">MKNAPQGSGRRAARLPEWSLLLPVGLMALQVVAAGFFVADGFEDWLVASSNGLKLELAMECLIAVALLTGVILSSRNIVRLTRDLRRKEQALARARGAFAEHIDLRFREWGLTKGEGEVALFALKGCDVAEIARLRGAAAGTIRSQLSQVYAKAGVNSQAMLVSVFIDDLLDEPAVSASEPPRS</sequence>
<keyword evidence="1" id="KW-1133">Transmembrane helix</keyword>
<accession>A0A059FHM4</accession>
<dbReference type="AlphaFoldDB" id="A0A059FHM4"/>